<feature type="transmembrane region" description="Helical" evidence="3">
    <location>
        <begin position="14"/>
        <end position="31"/>
    </location>
</feature>
<dbReference type="InterPro" id="IPR023058">
    <property type="entry name" value="PPIase_PpiC_CS"/>
</dbReference>
<feature type="transmembrane region" description="Helical" evidence="3">
    <location>
        <begin position="52"/>
        <end position="71"/>
    </location>
</feature>
<organism evidence="5 6">
    <name type="scientific">Hymenobacter gelipurpurascens</name>
    <dbReference type="NCBI Taxonomy" id="89968"/>
    <lineage>
        <taxon>Bacteria</taxon>
        <taxon>Pseudomonadati</taxon>
        <taxon>Bacteroidota</taxon>
        <taxon>Cytophagia</taxon>
        <taxon>Cytophagales</taxon>
        <taxon>Hymenobacteraceae</taxon>
        <taxon>Hymenobacter</taxon>
    </lineage>
</organism>
<keyword evidence="3" id="KW-1133">Transmembrane helix</keyword>
<sequence length="503" mass="55694">MPAVFAGESIYDEIYGQLLAFCLLSGLWSFGADAGITGKDSMIQFLHTSVRGVLLGAALLTASVTASYAQLGMTRPQGRQILDGIVAKVDNQIVLRSDVEALYAQETARAEGKPLPPDLRCRILQSLALNKLMLAKAEVDSVVVEDTRVKSELDRRMAYFIQQIGSEKKLEEFYNKPVKQLKEELRIQVKEQLVQQEMQDKISGKVSVTPREVRQFFSRIPKDSLPYYSTEVEVGQIIRFAKTNSKAKQAAQAKLNELRARIQGGEDFATLAKQFSQDPGSAAEGGYLGFFKRRELVPEYEAAALRLEPGQLSPVVESPFGFHLIQLIERKGDSFSSRHILLKPETGANDVSEAAQELTKLRQRILSDSITFAKAAKDNSDDKTSGGNGGLIANRQDGSTYLPLDKLDPAIFFAIDTMKVGSITAPMPYRTDDGKDAMRILWLKSNTPPHQANLTDDYQKIAAAALNEKKTKALDEWFAQNRGTVYLEVDPQYADCKVLSTVN</sequence>
<evidence type="ECO:0000259" key="4">
    <source>
        <dbReference type="PROSITE" id="PS50198"/>
    </source>
</evidence>
<keyword evidence="2" id="KW-0697">Rotamase</keyword>
<reference evidence="6" key="1">
    <citation type="submission" date="2017-06" db="EMBL/GenBank/DDBJ databases">
        <authorList>
            <person name="Varghese N."/>
            <person name="Submissions S."/>
        </authorList>
    </citation>
    <scope>NUCLEOTIDE SEQUENCE [LARGE SCALE GENOMIC DNA]</scope>
    <source>
        <strain evidence="6">DSM 11116</strain>
    </source>
</reference>
<dbReference type="Gene3D" id="1.10.4030.10">
    <property type="entry name" value="Porin chaperone SurA, peptide-binding domain"/>
    <property type="match status" value="1"/>
</dbReference>
<dbReference type="PANTHER" id="PTHR47637:SF1">
    <property type="entry name" value="CHAPERONE SURA"/>
    <property type="match status" value="1"/>
</dbReference>
<dbReference type="GO" id="GO:0003755">
    <property type="term" value="F:peptidyl-prolyl cis-trans isomerase activity"/>
    <property type="evidence" value="ECO:0007669"/>
    <property type="project" value="UniProtKB-KW"/>
</dbReference>
<accession>A0A212UB86</accession>
<keyword evidence="3" id="KW-0472">Membrane</keyword>
<dbReference type="Pfam" id="PF00639">
    <property type="entry name" value="Rotamase"/>
    <property type="match status" value="2"/>
</dbReference>
<keyword evidence="2" id="KW-0413">Isomerase</keyword>
<keyword evidence="6" id="KW-1185">Reference proteome</keyword>
<keyword evidence="3" id="KW-0812">Transmembrane</keyword>
<dbReference type="EMBL" id="FYEW01000002">
    <property type="protein sequence ID" value="SNC75420.1"/>
    <property type="molecule type" value="Genomic_DNA"/>
</dbReference>
<dbReference type="PANTHER" id="PTHR47637">
    <property type="entry name" value="CHAPERONE SURA"/>
    <property type="match status" value="1"/>
</dbReference>
<evidence type="ECO:0000256" key="2">
    <source>
        <dbReference type="PROSITE-ProRule" id="PRU00278"/>
    </source>
</evidence>
<dbReference type="Gene3D" id="3.10.50.40">
    <property type="match status" value="2"/>
</dbReference>
<evidence type="ECO:0000313" key="5">
    <source>
        <dbReference type="EMBL" id="SNC75420.1"/>
    </source>
</evidence>
<dbReference type="InterPro" id="IPR000297">
    <property type="entry name" value="PPIase_PpiC"/>
</dbReference>
<name>A0A212UB86_9BACT</name>
<dbReference type="Proteomes" id="UP000198131">
    <property type="component" value="Unassembled WGS sequence"/>
</dbReference>
<dbReference type="InterPro" id="IPR050280">
    <property type="entry name" value="OMP_Chaperone_SurA"/>
</dbReference>
<dbReference type="SUPFAM" id="SSF109998">
    <property type="entry name" value="Triger factor/SurA peptide-binding domain-like"/>
    <property type="match status" value="1"/>
</dbReference>
<dbReference type="AlphaFoldDB" id="A0A212UB86"/>
<dbReference type="PROSITE" id="PS50198">
    <property type="entry name" value="PPIC_PPIASE_2"/>
    <property type="match status" value="2"/>
</dbReference>
<dbReference type="InterPro" id="IPR046357">
    <property type="entry name" value="PPIase_dom_sf"/>
</dbReference>
<feature type="domain" description="PpiC" evidence="4">
    <location>
        <begin position="229"/>
        <end position="329"/>
    </location>
</feature>
<evidence type="ECO:0000256" key="3">
    <source>
        <dbReference type="SAM" id="Phobius"/>
    </source>
</evidence>
<evidence type="ECO:0000256" key="1">
    <source>
        <dbReference type="ARBA" id="ARBA00022729"/>
    </source>
</evidence>
<dbReference type="PROSITE" id="PS01096">
    <property type="entry name" value="PPIC_PPIASE_1"/>
    <property type="match status" value="1"/>
</dbReference>
<dbReference type="InterPro" id="IPR027304">
    <property type="entry name" value="Trigger_fact/SurA_dom_sf"/>
</dbReference>
<protein>
    <submittedName>
        <fullName evidence="5">Periplasmic chaperone for outer membrane proteins SurA</fullName>
    </submittedName>
</protein>
<keyword evidence="1" id="KW-0732">Signal</keyword>
<feature type="domain" description="PpiC" evidence="4">
    <location>
        <begin position="332"/>
        <end position="442"/>
    </location>
</feature>
<evidence type="ECO:0000313" key="6">
    <source>
        <dbReference type="Proteomes" id="UP000198131"/>
    </source>
</evidence>
<proteinExistence type="predicted"/>
<gene>
    <name evidence="5" type="ORF">SAMN06265337_2865</name>
</gene>
<dbReference type="SUPFAM" id="SSF54534">
    <property type="entry name" value="FKBP-like"/>
    <property type="match status" value="2"/>
</dbReference>